<feature type="compositionally biased region" description="Polar residues" evidence="1">
    <location>
        <begin position="8"/>
        <end position="17"/>
    </location>
</feature>
<dbReference type="EMBL" id="NXIB02000007">
    <property type="protein sequence ID" value="PHX57027.1"/>
    <property type="molecule type" value="Genomic_DNA"/>
</dbReference>
<reference evidence="2" key="1">
    <citation type="submission" date="2017-10" db="EMBL/GenBank/DDBJ databases">
        <title>Draft genome sequence of the planktic cyanobacteria Tychonema bourrellyi isolated from alpine lentic freshwater.</title>
        <authorList>
            <person name="Tett A."/>
            <person name="Armanini F."/>
            <person name="Asnicar F."/>
            <person name="Boscaini A."/>
            <person name="Pasolli E."/>
            <person name="Zolfo M."/>
            <person name="Donati C."/>
            <person name="Salmaso N."/>
            <person name="Segata N."/>
        </authorList>
    </citation>
    <scope>NUCLEOTIDE SEQUENCE</scope>
    <source>
        <strain evidence="2">FEM_GT703</strain>
    </source>
</reference>
<accession>A0A2G4F6B2</accession>
<evidence type="ECO:0000313" key="2">
    <source>
        <dbReference type="EMBL" id="PHX57027.1"/>
    </source>
</evidence>
<gene>
    <name evidence="2" type="ORF">CP500_002235</name>
</gene>
<comment type="caution">
    <text evidence="2">The sequence shown here is derived from an EMBL/GenBank/DDBJ whole genome shotgun (WGS) entry which is preliminary data.</text>
</comment>
<dbReference type="AlphaFoldDB" id="A0A2G4F6B2"/>
<proteinExistence type="predicted"/>
<name>A0A2G4F6B2_9CYAN</name>
<dbReference type="Proteomes" id="UP000226442">
    <property type="component" value="Unassembled WGS sequence"/>
</dbReference>
<evidence type="ECO:0000313" key="3">
    <source>
        <dbReference type="Proteomes" id="UP000226442"/>
    </source>
</evidence>
<keyword evidence="3" id="KW-1185">Reference proteome</keyword>
<feature type="region of interest" description="Disordered" evidence="1">
    <location>
        <begin position="1"/>
        <end position="20"/>
    </location>
</feature>
<sequence length="62" mass="7194">MGPPWRQGMNSLSNSESPLKRTNEFFSPLKRTFALRQGFQPLSDYRFISKFSNSQNGHTDKQ</sequence>
<evidence type="ECO:0000256" key="1">
    <source>
        <dbReference type="SAM" id="MobiDB-lite"/>
    </source>
</evidence>
<protein>
    <submittedName>
        <fullName evidence="2">Uncharacterized protein</fullName>
    </submittedName>
</protein>
<organism evidence="2 3">
    <name type="scientific">Tychonema bourrellyi FEM_GT703</name>
    <dbReference type="NCBI Taxonomy" id="2040638"/>
    <lineage>
        <taxon>Bacteria</taxon>
        <taxon>Bacillati</taxon>
        <taxon>Cyanobacteriota</taxon>
        <taxon>Cyanophyceae</taxon>
        <taxon>Oscillatoriophycideae</taxon>
        <taxon>Oscillatoriales</taxon>
        <taxon>Microcoleaceae</taxon>
        <taxon>Tychonema</taxon>
    </lineage>
</organism>